<dbReference type="InterPro" id="IPR050642">
    <property type="entry name" value="PDH_E1_Alpha_Subunit"/>
</dbReference>
<organism evidence="7 8">
    <name type="scientific">Candidatus Marsarchaeota G1 archaeon OSP_B</name>
    <dbReference type="NCBI Taxonomy" id="1978153"/>
    <lineage>
        <taxon>Archaea</taxon>
        <taxon>Candidatus Marsarchaeota</taxon>
        <taxon>Candidatus Marsarchaeota group 1</taxon>
    </lineage>
</organism>
<gene>
    <name evidence="7" type="ORF">B9P99_04440</name>
</gene>
<dbReference type="EMBL" id="NEXA01000159">
    <property type="protein sequence ID" value="PSN90877.1"/>
    <property type="molecule type" value="Genomic_DNA"/>
</dbReference>
<keyword evidence="7" id="KW-0670">Pyruvate</keyword>
<protein>
    <submittedName>
        <fullName evidence="7">Pyruvate dehydrogenase (Acetyl-transferring) E1 component subunit alpha</fullName>
    </submittedName>
</protein>
<dbReference type="InterPro" id="IPR001017">
    <property type="entry name" value="DH_E1"/>
</dbReference>
<dbReference type="GO" id="GO:0004739">
    <property type="term" value="F:pyruvate dehydrogenase (acetyl-transferring) activity"/>
    <property type="evidence" value="ECO:0007669"/>
    <property type="project" value="TreeGrafter"/>
</dbReference>
<evidence type="ECO:0000313" key="8">
    <source>
        <dbReference type="Proteomes" id="UP000240838"/>
    </source>
</evidence>
<proteinExistence type="predicted"/>
<evidence type="ECO:0000259" key="6">
    <source>
        <dbReference type="Pfam" id="PF00676"/>
    </source>
</evidence>
<dbReference type="AlphaFoldDB" id="A0A2R6AWZ9"/>
<keyword evidence="5" id="KW-1133">Transmembrane helix</keyword>
<comment type="cofactor">
    <cofactor evidence="1">
        <name>thiamine diphosphate</name>
        <dbReference type="ChEBI" id="CHEBI:58937"/>
    </cofactor>
</comment>
<keyword evidence="4" id="KW-0175">Coiled coil</keyword>
<feature type="transmembrane region" description="Helical" evidence="5">
    <location>
        <begin position="101"/>
        <end position="122"/>
    </location>
</feature>
<dbReference type="Gene3D" id="3.40.50.970">
    <property type="match status" value="1"/>
</dbReference>
<sequence>MWRKMVLIRKFEEKVEELFLIKKLLKGPAHLYIGEEAVATGVISALTNDDVIVSHYRGHGHALARGVPPRYIMAELFGKATGTCKGVGGSMHSPKYPELNLMYATAIVGSGIPIATGMALAIKMKKENRVVTAFFGDGAVNSGAFHEGVNMAAIWKVPLLLVCENNQYAISMRADKATAGPGIANRAEAYGITGAVVDGNDVIAVYMAAKDLIQRIKNGEGPMLLECRTYRIKGHGVYDQAQYRPQEEVEFWKKRDPILLYKDWLIKSGVATEEELKEQERKVQEEVEEAVSFAEQSPMLSLNELSNFVYA</sequence>
<evidence type="ECO:0000256" key="3">
    <source>
        <dbReference type="ARBA" id="ARBA00023052"/>
    </source>
</evidence>
<evidence type="ECO:0000256" key="2">
    <source>
        <dbReference type="ARBA" id="ARBA00023002"/>
    </source>
</evidence>
<feature type="domain" description="Dehydrogenase E1 component" evidence="6">
    <location>
        <begin position="3"/>
        <end position="301"/>
    </location>
</feature>
<keyword evidence="2" id="KW-0560">Oxidoreductase</keyword>
<dbReference type="SUPFAM" id="SSF52518">
    <property type="entry name" value="Thiamin diphosphate-binding fold (THDP-binding)"/>
    <property type="match status" value="1"/>
</dbReference>
<reference evidence="7 8" key="1">
    <citation type="submission" date="2017-04" db="EMBL/GenBank/DDBJ databases">
        <title>Novel microbial lineages endemic to geothermal iron-oxide mats fill important gaps in the evolutionary history of Archaea.</title>
        <authorList>
            <person name="Jay Z.J."/>
            <person name="Beam J.P."/>
            <person name="Dlakic M."/>
            <person name="Rusch D.B."/>
            <person name="Kozubal M.A."/>
            <person name="Inskeep W.P."/>
        </authorList>
    </citation>
    <scope>NUCLEOTIDE SEQUENCE [LARGE SCALE GENOMIC DNA]</scope>
    <source>
        <strain evidence="7">OSP_B</strain>
    </source>
</reference>
<comment type="caution">
    <text evidence="7">The sequence shown here is derived from an EMBL/GenBank/DDBJ whole genome shotgun (WGS) entry which is preliminary data.</text>
</comment>
<evidence type="ECO:0000313" key="7">
    <source>
        <dbReference type="EMBL" id="PSN90877.1"/>
    </source>
</evidence>
<evidence type="ECO:0000256" key="5">
    <source>
        <dbReference type="SAM" id="Phobius"/>
    </source>
</evidence>
<evidence type="ECO:0000256" key="4">
    <source>
        <dbReference type="SAM" id="Coils"/>
    </source>
</evidence>
<dbReference type="GO" id="GO:0006086">
    <property type="term" value="P:pyruvate decarboxylation to acetyl-CoA"/>
    <property type="evidence" value="ECO:0007669"/>
    <property type="project" value="TreeGrafter"/>
</dbReference>
<dbReference type="PANTHER" id="PTHR11516">
    <property type="entry name" value="PYRUVATE DEHYDROGENASE E1 COMPONENT, ALPHA SUBUNIT BACTERIAL AND ORGANELLAR"/>
    <property type="match status" value="1"/>
</dbReference>
<feature type="coiled-coil region" evidence="4">
    <location>
        <begin position="269"/>
        <end position="296"/>
    </location>
</feature>
<keyword evidence="5" id="KW-0472">Membrane</keyword>
<evidence type="ECO:0000256" key="1">
    <source>
        <dbReference type="ARBA" id="ARBA00001964"/>
    </source>
</evidence>
<keyword evidence="5" id="KW-0812">Transmembrane</keyword>
<dbReference type="InterPro" id="IPR029061">
    <property type="entry name" value="THDP-binding"/>
</dbReference>
<name>A0A2R6AWZ9_9ARCH</name>
<dbReference type="Proteomes" id="UP000240838">
    <property type="component" value="Unassembled WGS sequence"/>
</dbReference>
<dbReference type="Pfam" id="PF00676">
    <property type="entry name" value="E1_dh"/>
    <property type="match status" value="1"/>
</dbReference>
<dbReference type="CDD" id="cd02000">
    <property type="entry name" value="TPP_E1_PDC_ADC_BCADC"/>
    <property type="match status" value="1"/>
</dbReference>
<dbReference type="PANTHER" id="PTHR11516:SF60">
    <property type="entry name" value="PYRUVATE DEHYDROGENASE E1 COMPONENT SUBUNIT ALPHA"/>
    <property type="match status" value="1"/>
</dbReference>
<keyword evidence="3" id="KW-0786">Thiamine pyrophosphate</keyword>
<accession>A0A2R6AWZ9</accession>